<evidence type="ECO:0000313" key="2">
    <source>
        <dbReference type="EMBL" id="MFC7319133.1"/>
    </source>
</evidence>
<accession>A0ABD6AFT4</accession>
<dbReference type="Proteomes" id="UP001596547">
    <property type="component" value="Unassembled WGS sequence"/>
</dbReference>
<dbReference type="EMBL" id="JBHTBF010000003">
    <property type="protein sequence ID" value="MFC7319133.1"/>
    <property type="molecule type" value="Genomic_DNA"/>
</dbReference>
<dbReference type="AlphaFoldDB" id="A0ABD6AFT4"/>
<dbReference type="GeneID" id="79317675"/>
<protein>
    <submittedName>
        <fullName evidence="2">Amidase</fullName>
    </submittedName>
</protein>
<comment type="caution">
    <text evidence="2">The sequence shown here is derived from an EMBL/GenBank/DDBJ whole genome shotgun (WGS) entry which is preliminary data.</text>
</comment>
<dbReference type="RefSeq" id="WP_276306043.1">
    <property type="nucleotide sequence ID" value="NZ_CP119993.1"/>
</dbReference>
<dbReference type="PANTHER" id="PTHR11895:SF7">
    <property type="entry name" value="GLUTAMYL-TRNA(GLN) AMIDOTRANSFERASE SUBUNIT A, MITOCHONDRIAL"/>
    <property type="match status" value="1"/>
</dbReference>
<evidence type="ECO:0000313" key="3">
    <source>
        <dbReference type="Proteomes" id="UP001596547"/>
    </source>
</evidence>
<dbReference type="InterPro" id="IPR036928">
    <property type="entry name" value="AS_sf"/>
</dbReference>
<proteinExistence type="predicted"/>
<reference evidence="2 3" key="1">
    <citation type="journal article" date="2019" name="Int. J. Syst. Evol. Microbiol.">
        <title>The Global Catalogue of Microorganisms (GCM) 10K type strain sequencing project: providing services to taxonomists for standard genome sequencing and annotation.</title>
        <authorList>
            <consortium name="The Broad Institute Genomics Platform"/>
            <consortium name="The Broad Institute Genome Sequencing Center for Infectious Disease"/>
            <person name="Wu L."/>
            <person name="Ma J."/>
        </authorList>
    </citation>
    <scope>NUCLEOTIDE SEQUENCE [LARGE SCALE GENOMIC DNA]</scope>
    <source>
        <strain evidence="2 3">PSR21</strain>
    </source>
</reference>
<name>A0ABD6AFT4_9EURY</name>
<dbReference type="PROSITE" id="PS00571">
    <property type="entry name" value="AMIDASES"/>
    <property type="match status" value="1"/>
</dbReference>
<organism evidence="2 3">
    <name type="scientific">Halomarina halobia</name>
    <dbReference type="NCBI Taxonomy" id="3033386"/>
    <lineage>
        <taxon>Archaea</taxon>
        <taxon>Methanobacteriati</taxon>
        <taxon>Methanobacteriota</taxon>
        <taxon>Stenosarchaea group</taxon>
        <taxon>Halobacteria</taxon>
        <taxon>Halobacteriales</taxon>
        <taxon>Natronomonadaceae</taxon>
        <taxon>Halomarina</taxon>
    </lineage>
</organism>
<evidence type="ECO:0000259" key="1">
    <source>
        <dbReference type="Pfam" id="PF01425"/>
    </source>
</evidence>
<gene>
    <name evidence="2" type="ORF">ACFQPE_20400</name>
</gene>
<keyword evidence="3" id="KW-1185">Reference proteome</keyword>
<dbReference type="InterPro" id="IPR023631">
    <property type="entry name" value="Amidase_dom"/>
</dbReference>
<sequence>MASDPWFRSATDLSRVVRSGKRAATDHVEDFLERIDQCNDVTNAYVHVLSERAQAAADGVGDGTNGDALQGVPVAVKDNIDVAGVPTTFGAVPMADNVPRRSAVAVERVEDAGAIVIGKTNTPEFGHRSTTDNPLYGPTSTPFDPMRTAGGSSGGSAAAVADGLATVALGTDGGGSLRIPASACGVYGHKPSAGLVASRSRPDGFGHTPFVEVGPITRTVADAATVLNAIAGPHSADPLCQPTQAGEFCDAVKRPVDLRVAWTPTLGLFPIAPMVRETVGEAVTAIANAGAIVERVDPDFQHSREELREAWQCGFEVRLARTREVIRAERGIDLLKEDVTPLLRTLIERGDSYSATTYKRADIARTAVFDVVQSLFEEYDLLVSSTLSIPPFDKKSLGPEYVNGEKIDPVFGWCLTWPFNMTGHPAASVPAGLVDGLPVGMQIVGPRFRDDLVLAAAAAVERDRPWIDTYPGAGNNA</sequence>
<dbReference type="SUPFAM" id="SSF75304">
    <property type="entry name" value="Amidase signature (AS) enzymes"/>
    <property type="match status" value="1"/>
</dbReference>
<dbReference type="Pfam" id="PF01425">
    <property type="entry name" value="Amidase"/>
    <property type="match status" value="1"/>
</dbReference>
<dbReference type="InterPro" id="IPR020556">
    <property type="entry name" value="Amidase_CS"/>
</dbReference>
<dbReference type="PANTHER" id="PTHR11895">
    <property type="entry name" value="TRANSAMIDASE"/>
    <property type="match status" value="1"/>
</dbReference>
<feature type="domain" description="Amidase" evidence="1">
    <location>
        <begin position="27"/>
        <end position="454"/>
    </location>
</feature>
<dbReference type="InterPro" id="IPR000120">
    <property type="entry name" value="Amidase"/>
</dbReference>
<dbReference type="Gene3D" id="3.90.1300.10">
    <property type="entry name" value="Amidase signature (AS) domain"/>
    <property type="match status" value="1"/>
</dbReference>